<dbReference type="KEGG" id="acru:HHL28_12915"/>
<evidence type="ECO:0000313" key="1">
    <source>
        <dbReference type="EMBL" id="QJE73875.1"/>
    </source>
</evidence>
<accession>A0A858R8V3</accession>
<evidence type="ECO:0000313" key="2">
    <source>
        <dbReference type="Proteomes" id="UP000501891"/>
    </source>
</evidence>
<name>A0A858R8V3_9PROT</name>
<sequence>MPGEKPPPGLTPQVAREAARRLGLEPVADHSLPWQPGPLPEEAGGSRLKRAMARMAPAPRAGDFALVLRRAG</sequence>
<dbReference type="Proteomes" id="UP000501891">
    <property type="component" value="Chromosome"/>
</dbReference>
<keyword evidence="2" id="KW-1185">Reference proteome</keyword>
<protein>
    <submittedName>
        <fullName evidence="1">Uncharacterized protein</fullName>
    </submittedName>
</protein>
<organism evidence="1 2">
    <name type="scientific">Aerophototrophica crusticola</name>
    <dbReference type="NCBI Taxonomy" id="1709002"/>
    <lineage>
        <taxon>Bacteria</taxon>
        <taxon>Pseudomonadati</taxon>
        <taxon>Pseudomonadota</taxon>
        <taxon>Alphaproteobacteria</taxon>
        <taxon>Rhodospirillales</taxon>
        <taxon>Rhodospirillaceae</taxon>
        <taxon>Aerophototrophica</taxon>
    </lineage>
</organism>
<dbReference type="AlphaFoldDB" id="A0A858R8V3"/>
<proteinExistence type="predicted"/>
<dbReference type="EMBL" id="CP051775">
    <property type="protein sequence ID" value="QJE73875.1"/>
    <property type="molecule type" value="Genomic_DNA"/>
</dbReference>
<gene>
    <name evidence="1" type="ORF">HHL28_12915</name>
</gene>
<reference evidence="1" key="1">
    <citation type="submission" date="2020-04" db="EMBL/GenBank/DDBJ databases">
        <title>A desert anoxygenic phototrophic bacterium fixes CO2 using RubisCO under aerobic conditions.</title>
        <authorList>
            <person name="Tang K."/>
        </authorList>
    </citation>
    <scope>NUCLEOTIDE SEQUENCE [LARGE SCALE GENOMIC DNA]</scope>
    <source>
        <strain evidence="1">MIMtkB3</strain>
    </source>
</reference>